<dbReference type="EMBL" id="LBYB01000002">
    <property type="protein sequence ID" value="KKR42469.1"/>
    <property type="molecule type" value="Genomic_DNA"/>
</dbReference>
<dbReference type="PANTHER" id="PTHR43346:SF1">
    <property type="entry name" value="QUERCETIN 2,3-DIOXYGENASE-RELATED"/>
    <property type="match status" value="1"/>
</dbReference>
<dbReference type="AlphaFoldDB" id="A0A0G0QPV0"/>
<dbReference type="InterPro" id="IPR013096">
    <property type="entry name" value="Cupin_2"/>
</dbReference>
<dbReference type="InterPro" id="IPR011051">
    <property type="entry name" value="RmlC_Cupin_sf"/>
</dbReference>
<dbReference type="Gene3D" id="2.60.120.10">
    <property type="entry name" value="Jelly Rolls"/>
    <property type="match status" value="1"/>
</dbReference>
<evidence type="ECO:0000313" key="3">
    <source>
        <dbReference type="EMBL" id="KKR42469.1"/>
    </source>
</evidence>
<proteinExistence type="predicted"/>
<dbReference type="CDD" id="cd02223">
    <property type="entry name" value="cupin_Bh2720-like"/>
    <property type="match status" value="1"/>
</dbReference>
<feature type="compositionally biased region" description="Basic and acidic residues" evidence="1">
    <location>
        <begin position="106"/>
        <end position="130"/>
    </location>
</feature>
<feature type="domain" description="Cupin type-2" evidence="2">
    <location>
        <begin position="32"/>
        <end position="101"/>
    </location>
</feature>
<gene>
    <name evidence="3" type="ORF">UT77_C0002G0122</name>
</gene>
<evidence type="ECO:0000313" key="4">
    <source>
        <dbReference type="Proteomes" id="UP000034881"/>
    </source>
</evidence>
<dbReference type="InterPro" id="IPR052538">
    <property type="entry name" value="Flavonoid_dioxygenase-like"/>
</dbReference>
<evidence type="ECO:0000256" key="1">
    <source>
        <dbReference type="SAM" id="MobiDB-lite"/>
    </source>
</evidence>
<sequence length="130" mass="14828">MKGFALNIEKETLENTDYRRVLYTARYTQLVLMCVSPGEEIGNEVHGLDQFIRIEQGKAKVILENGETEYDVHGDWAIVIPAGTYHNVINTGNNDLKLYTLYSPPEHQKDTLQPTKADEKEEHFDGKTSE</sequence>
<feature type="region of interest" description="Disordered" evidence="1">
    <location>
        <begin position="105"/>
        <end position="130"/>
    </location>
</feature>
<evidence type="ECO:0000259" key="2">
    <source>
        <dbReference type="Pfam" id="PF07883"/>
    </source>
</evidence>
<organism evidence="3 4">
    <name type="scientific">Candidatus Daviesbacteria bacterium GW2011_GWC2_40_12</name>
    <dbReference type="NCBI Taxonomy" id="1618431"/>
    <lineage>
        <taxon>Bacteria</taxon>
        <taxon>Candidatus Daviesiibacteriota</taxon>
    </lineage>
</organism>
<reference evidence="3 4" key="1">
    <citation type="journal article" date="2015" name="Nature">
        <title>rRNA introns, odd ribosomes, and small enigmatic genomes across a large radiation of phyla.</title>
        <authorList>
            <person name="Brown C.T."/>
            <person name="Hug L.A."/>
            <person name="Thomas B.C."/>
            <person name="Sharon I."/>
            <person name="Castelle C.J."/>
            <person name="Singh A."/>
            <person name="Wilkins M.J."/>
            <person name="Williams K.H."/>
            <person name="Banfield J.F."/>
        </authorList>
    </citation>
    <scope>NUCLEOTIDE SEQUENCE [LARGE SCALE GENOMIC DNA]</scope>
</reference>
<comment type="caution">
    <text evidence="3">The sequence shown here is derived from an EMBL/GenBank/DDBJ whole genome shotgun (WGS) entry which is preliminary data.</text>
</comment>
<dbReference type="InterPro" id="IPR014710">
    <property type="entry name" value="RmlC-like_jellyroll"/>
</dbReference>
<dbReference type="PANTHER" id="PTHR43346">
    <property type="entry name" value="LIGAND BINDING DOMAIN PROTEIN, PUTATIVE (AFU_ORTHOLOGUE AFUA_6G14370)-RELATED"/>
    <property type="match status" value="1"/>
</dbReference>
<dbReference type="SUPFAM" id="SSF51182">
    <property type="entry name" value="RmlC-like cupins"/>
    <property type="match status" value="1"/>
</dbReference>
<dbReference type="Pfam" id="PF07883">
    <property type="entry name" value="Cupin_2"/>
    <property type="match status" value="1"/>
</dbReference>
<accession>A0A0G0QPV0</accession>
<dbReference type="Proteomes" id="UP000034881">
    <property type="component" value="Unassembled WGS sequence"/>
</dbReference>
<protein>
    <recommendedName>
        <fullName evidence="2">Cupin type-2 domain-containing protein</fullName>
    </recommendedName>
</protein>
<name>A0A0G0QPV0_9BACT</name>